<name>A0A9Q0RKB0_BLOTA</name>
<comment type="catalytic activity">
    <reaction evidence="1">
        <text>O-phospho-L-threonyl-[protein] + H2O = L-threonyl-[protein] + phosphate</text>
        <dbReference type="Rhea" id="RHEA:47004"/>
        <dbReference type="Rhea" id="RHEA-COMP:11060"/>
        <dbReference type="Rhea" id="RHEA-COMP:11605"/>
        <dbReference type="ChEBI" id="CHEBI:15377"/>
        <dbReference type="ChEBI" id="CHEBI:30013"/>
        <dbReference type="ChEBI" id="CHEBI:43474"/>
        <dbReference type="ChEBI" id="CHEBI:61977"/>
        <dbReference type="EC" id="3.1.3.16"/>
    </reaction>
</comment>
<feature type="domain" description="Serine/threonine specific protein phosphatases" evidence="2">
    <location>
        <begin position="484"/>
        <end position="489"/>
    </location>
</feature>
<evidence type="ECO:0000313" key="3">
    <source>
        <dbReference type="EMBL" id="KAJ6216146.1"/>
    </source>
</evidence>
<dbReference type="EMBL" id="JAPWDV010000003">
    <property type="protein sequence ID" value="KAJ6216146.1"/>
    <property type="molecule type" value="Genomic_DNA"/>
</dbReference>
<dbReference type="PROSITE" id="PS00125">
    <property type="entry name" value="SER_THR_PHOSPHATASE"/>
    <property type="match status" value="1"/>
</dbReference>
<dbReference type="GO" id="GO:0004722">
    <property type="term" value="F:protein serine/threonine phosphatase activity"/>
    <property type="evidence" value="ECO:0007669"/>
    <property type="project" value="UniProtKB-EC"/>
</dbReference>
<dbReference type="Gene3D" id="3.60.21.10">
    <property type="match status" value="1"/>
</dbReference>
<dbReference type="GO" id="GO:0005737">
    <property type="term" value="C:cytoplasm"/>
    <property type="evidence" value="ECO:0007669"/>
    <property type="project" value="TreeGrafter"/>
</dbReference>
<keyword evidence="1" id="KW-0378">Hydrolase</keyword>
<dbReference type="EC" id="3.1.3.16" evidence="1"/>
<dbReference type="SUPFAM" id="SSF56300">
    <property type="entry name" value="Metallo-dependent phosphatases"/>
    <property type="match status" value="1"/>
</dbReference>
<reference evidence="3" key="1">
    <citation type="submission" date="2022-12" db="EMBL/GenBank/DDBJ databases">
        <title>Genome assemblies of Blomia tropicalis.</title>
        <authorList>
            <person name="Cui Y."/>
        </authorList>
    </citation>
    <scope>NUCLEOTIDE SEQUENCE</scope>
    <source>
        <tissue evidence="3">Adult mites</tissue>
    </source>
</reference>
<dbReference type="Gene3D" id="1.10.238.10">
    <property type="entry name" value="EF-hand"/>
    <property type="match status" value="1"/>
</dbReference>
<dbReference type="InterPro" id="IPR029052">
    <property type="entry name" value="Metallo-depent_PP-like"/>
</dbReference>
<dbReference type="SMART" id="SM00156">
    <property type="entry name" value="PP2Ac"/>
    <property type="match status" value="1"/>
</dbReference>
<proteinExistence type="inferred from homology"/>
<evidence type="ECO:0000256" key="1">
    <source>
        <dbReference type="RuleBase" id="RU004273"/>
    </source>
</evidence>
<evidence type="ECO:0000259" key="2">
    <source>
        <dbReference type="PROSITE" id="PS00125"/>
    </source>
</evidence>
<dbReference type="Pfam" id="PF00149">
    <property type="entry name" value="Metallophos"/>
    <property type="match status" value="1"/>
</dbReference>
<gene>
    <name evidence="3" type="ORF">RDWZM_007303</name>
</gene>
<protein>
    <recommendedName>
        <fullName evidence="1">Serine/threonine-protein phosphatase</fullName>
        <ecNumber evidence="1">3.1.3.16</ecNumber>
    </recommendedName>
</protein>
<dbReference type="InterPro" id="IPR004843">
    <property type="entry name" value="Calcineurin-like_PHP"/>
</dbReference>
<dbReference type="InterPro" id="IPR050341">
    <property type="entry name" value="PP1_catalytic_subunit"/>
</dbReference>
<accession>A0A9Q0RKB0</accession>
<organism evidence="3 4">
    <name type="scientific">Blomia tropicalis</name>
    <name type="common">Mite</name>
    <dbReference type="NCBI Taxonomy" id="40697"/>
    <lineage>
        <taxon>Eukaryota</taxon>
        <taxon>Metazoa</taxon>
        <taxon>Ecdysozoa</taxon>
        <taxon>Arthropoda</taxon>
        <taxon>Chelicerata</taxon>
        <taxon>Arachnida</taxon>
        <taxon>Acari</taxon>
        <taxon>Acariformes</taxon>
        <taxon>Sarcoptiformes</taxon>
        <taxon>Astigmata</taxon>
        <taxon>Glycyphagoidea</taxon>
        <taxon>Echimyopodidae</taxon>
        <taxon>Blomia</taxon>
    </lineage>
</organism>
<dbReference type="PRINTS" id="PR00114">
    <property type="entry name" value="STPHPHTASE"/>
</dbReference>
<dbReference type="CDD" id="cd00144">
    <property type="entry name" value="MPP_PPP_family"/>
    <property type="match status" value="1"/>
</dbReference>
<dbReference type="PANTHER" id="PTHR11668">
    <property type="entry name" value="SERINE/THREONINE PROTEIN PHOSPHATASE"/>
    <property type="match status" value="1"/>
</dbReference>
<dbReference type="PANTHER" id="PTHR11668:SF496">
    <property type="entry name" value="SERINE_THREONINE-PROTEIN PHOSPHATASE"/>
    <property type="match status" value="1"/>
</dbReference>
<dbReference type="GO" id="GO:0005634">
    <property type="term" value="C:nucleus"/>
    <property type="evidence" value="ECO:0007669"/>
    <property type="project" value="TreeGrafter"/>
</dbReference>
<comment type="caution">
    <text evidence="3">The sequence shown here is derived from an EMBL/GenBank/DDBJ whole genome shotgun (WGS) entry which is preliminary data.</text>
</comment>
<dbReference type="Proteomes" id="UP001142055">
    <property type="component" value="Chromosome 3"/>
</dbReference>
<sequence>MPYRWFRSDQLSMDCGQSFWGPEPSLLLMFGSRGSDGGAGQSKSIDPLPLMGRITELSLNQLKHNKKWCVVQTLECTELHLAMLFDDFVQHCYPSQYMTKTMFLDYFHRSSIKLDVTSCVHTSDRLYNAFCFTNGLYITFRDFLYNLLALDRRCLHGGIAGELRTRCIFRYYTKTLSNQMEYGELIRIFEDINSSNRKKMPDTPINMVESLYRSEKIAKDSSLPMELFVQLVGKLAIRGTATIYRITNHPLVDIGTHKLYPMLVGRAEMLIDRILAGRSVPRLRMKQCLPCSTPIYTLSFNSIIINVNRYWSLSYETELSKEIIPRMNQVSLNRSLQLVAIGSNRGIHHQIRSILRRFSAAKHGFPLSTSSVEMNDDTLRWERKEDRMQLTDKILRLCMEACDVARRGPRVIKCTSPVYVFGDIHGNYRDLMIYDHLFWRSAPNGFVCNSLFLGDYVDRGDNSVECVLYLMCMKAILPERFHLLRGNHEVRQIQQQFTFYRECVDKFGPLGTNIWDAFNQWFDCLPLCGIIDEQVYVAHGGIPASVYRVEDLYTMPVPMATPNLQSKVAWEILWNDPVSRNEYQEFIHLYRQNQNFPICPRGFLTNIKRGTAFYFSEEAFDYFAEQNSIGYVIRAHEVIPSGFQFLMDGKTTTIFSCSNYCGAANESAVMFIERGKMRIIKIETNKEFIAR</sequence>
<comment type="similarity">
    <text evidence="1">Belongs to the PPP phosphatase family.</text>
</comment>
<keyword evidence="4" id="KW-1185">Reference proteome</keyword>
<dbReference type="InterPro" id="IPR006186">
    <property type="entry name" value="Ser/Thr-sp_prot-phosphatase"/>
</dbReference>
<evidence type="ECO:0000313" key="4">
    <source>
        <dbReference type="Proteomes" id="UP001142055"/>
    </source>
</evidence>
<dbReference type="AlphaFoldDB" id="A0A9Q0RKB0"/>